<evidence type="ECO:0000313" key="2">
    <source>
        <dbReference type="EMBL" id="KAK0149985.1"/>
    </source>
</evidence>
<dbReference type="EMBL" id="JAOPHQ010002864">
    <property type="protein sequence ID" value="KAK0145330.1"/>
    <property type="molecule type" value="Genomic_DNA"/>
</dbReference>
<evidence type="ECO:0000313" key="3">
    <source>
        <dbReference type="Proteomes" id="UP001174136"/>
    </source>
</evidence>
<comment type="caution">
    <text evidence="1">The sequence shown here is derived from an EMBL/GenBank/DDBJ whole genome shotgun (WGS) entry which is preliminary data.</text>
</comment>
<evidence type="ECO:0000313" key="1">
    <source>
        <dbReference type="EMBL" id="KAK0145330.1"/>
    </source>
</evidence>
<protein>
    <submittedName>
        <fullName evidence="1">Uncharacterized protein</fullName>
    </submittedName>
</protein>
<sequence length="69" mass="7705">MENTVKLAMLGRVNITTQLDEGHRIGVRKHNEEVDKNRHILSKIIDCVKFCGPFELALRGQTNPAFSGG</sequence>
<organism evidence="1 3">
    <name type="scientific">Merluccius polli</name>
    <name type="common">Benguela hake</name>
    <name type="synonym">Merluccius cadenati</name>
    <dbReference type="NCBI Taxonomy" id="89951"/>
    <lineage>
        <taxon>Eukaryota</taxon>
        <taxon>Metazoa</taxon>
        <taxon>Chordata</taxon>
        <taxon>Craniata</taxon>
        <taxon>Vertebrata</taxon>
        <taxon>Euteleostomi</taxon>
        <taxon>Actinopterygii</taxon>
        <taxon>Neopterygii</taxon>
        <taxon>Teleostei</taxon>
        <taxon>Neoteleostei</taxon>
        <taxon>Acanthomorphata</taxon>
        <taxon>Zeiogadaria</taxon>
        <taxon>Gadariae</taxon>
        <taxon>Gadiformes</taxon>
        <taxon>Gadoidei</taxon>
        <taxon>Merlucciidae</taxon>
        <taxon>Merluccius</taxon>
    </lineage>
</organism>
<accession>A0AA47MSF1</accession>
<dbReference type="Proteomes" id="UP001174136">
    <property type="component" value="Unassembled WGS sequence"/>
</dbReference>
<dbReference type="EMBL" id="JAOPHQ010001706">
    <property type="protein sequence ID" value="KAK0149985.1"/>
    <property type="molecule type" value="Genomic_DNA"/>
</dbReference>
<gene>
    <name evidence="2" type="ORF">N1851_009218</name>
    <name evidence="1" type="ORF">N1851_015778</name>
</gene>
<dbReference type="AlphaFoldDB" id="A0AA47MSF1"/>
<reference evidence="1" key="1">
    <citation type="journal article" date="2023" name="Front. Mar. Sci.">
        <title>A new Merluccius polli reference genome to investigate the effects of global change in West African waters.</title>
        <authorList>
            <person name="Mateo J.L."/>
            <person name="Blanco-Fernandez C."/>
            <person name="Garcia-Vazquez E."/>
            <person name="Machado-Schiaffino G."/>
        </authorList>
    </citation>
    <scope>NUCLEOTIDE SEQUENCE</scope>
    <source>
        <strain evidence="1">C29</strain>
        <tissue evidence="1">Fin</tissue>
    </source>
</reference>
<keyword evidence="3" id="KW-1185">Reference proteome</keyword>
<proteinExistence type="predicted"/>
<name>A0AA47MSF1_MERPO</name>